<name>A0AAP6BBP9_9ACTN</name>
<reference evidence="1 3" key="1">
    <citation type="journal article" date="2023" name="Microb. Genom.">
        <title>Mesoterricola silvestris gen. nov., sp. nov., Mesoterricola sediminis sp. nov., Geothrix oryzae sp. nov., Geothrix edaphica sp. nov., Geothrix rubra sp. nov., and Geothrix limicola sp. nov., six novel members of Acidobacteriota isolated from soils.</title>
        <authorList>
            <person name="Weisberg A.J."/>
            <person name="Pearce E."/>
            <person name="Kramer C.G."/>
            <person name="Chang J.H."/>
            <person name="Clarke C.R."/>
        </authorList>
    </citation>
    <scope>NUCLEOTIDE SEQUENCE</scope>
    <source>
        <strain evidence="2 3">NB05-1H</strain>
        <strain evidence="1">NRRL_B-16521</strain>
    </source>
</reference>
<sequence>MNHDGLTGTLSAPFGAACCRCERWSAAAIPCRYIERASGPGVTLYACPDCVLVVGVGPVADDVIHGMTENGI</sequence>
<evidence type="ECO:0000313" key="2">
    <source>
        <dbReference type="EMBL" id="MDX3016412.1"/>
    </source>
</evidence>
<keyword evidence="3" id="KW-1185">Reference proteome</keyword>
<evidence type="ECO:0000313" key="4">
    <source>
        <dbReference type="Proteomes" id="UP001282288"/>
    </source>
</evidence>
<gene>
    <name evidence="1" type="ORF">PV399_18635</name>
    <name evidence="2" type="ORF">PV666_00735</name>
</gene>
<organism evidence="1 4">
    <name type="scientific">Streptomyces acidiscabies</name>
    <dbReference type="NCBI Taxonomy" id="42234"/>
    <lineage>
        <taxon>Bacteria</taxon>
        <taxon>Bacillati</taxon>
        <taxon>Actinomycetota</taxon>
        <taxon>Actinomycetes</taxon>
        <taxon>Kitasatosporales</taxon>
        <taxon>Streptomycetaceae</taxon>
        <taxon>Streptomyces</taxon>
    </lineage>
</organism>
<dbReference type="Proteomes" id="UP001282288">
    <property type="component" value="Unassembled WGS sequence"/>
</dbReference>
<dbReference type="EMBL" id="JARAWP010000001">
    <property type="protein sequence ID" value="MDX3016412.1"/>
    <property type="molecule type" value="Genomic_DNA"/>
</dbReference>
<accession>A0AAP6BBP9</accession>
<dbReference type="GeneID" id="69804529"/>
<evidence type="ECO:0000313" key="3">
    <source>
        <dbReference type="Proteomes" id="UP001272987"/>
    </source>
</evidence>
<dbReference type="EMBL" id="JARAWC010000012">
    <property type="protein sequence ID" value="MDX2961719.1"/>
    <property type="molecule type" value="Genomic_DNA"/>
</dbReference>
<comment type="caution">
    <text evidence="1">The sequence shown here is derived from an EMBL/GenBank/DDBJ whole genome shotgun (WGS) entry which is preliminary data.</text>
</comment>
<dbReference type="Proteomes" id="UP001272987">
    <property type="component" value="Unassembled WGS sequence"/>
</dbReference>
<dbReference type="AlphaFoldDB" id="A0AAP6BBP9"/>
<dbReference type="RefSeq" id="WP_010351694.1">
    <property type="nucleotide sequence ID" value="NZ_BCMK01000026.1"/>
</dbReference>
<evidence type="ECO:0000313" key="1">
    <source>
        <dbReference type="EMBL" id="MDX2961719.1"/>
    </source>
</evidence>
<proteinExistence type="predicted"/>
<protein>
    <submittedName>
        <fullName evidence="1">Uncharacterized protein</fullName>
    </submittedName>
</protein>